<dbReference type="GO" id="GO:0016788">
    <property type="term" value="F:hydrolase activity, acting on ester bonds"/>
    <property type="evidence" value="ECO:0007669"/>
    <property type="project" value="InterPro"/>
</dbReference>
<dbReference type="EMBL" id="CP042344">
    <property type="protein sequence ID" value="QEA12718.1"/>
    <property type="molecule type" value="Genomic_DNA"/>
</dbReference>
<dbReference type="RefSeq" id="WP_146912312.1">
    <property type="nucleotide sequence ID" value="NZ_CP042344.1"/>
</dbReference>
<dbReference type="PROSITE" id="PS51257">
    <property type="entry name" value="PROKAR_LIPOPROTEIN"/>
    <property type="match status" value="1"/>
</dbReference>
<organism evidence="2 3">
    <name type="scientific">Comamonas flocculans</name>
    <dbReference type="NCBI Taxonomy" id="2597701"/>
    <lineage>
        <taxon>Bacteria</taxon>
        <taxon>Pseudomonadati</taxon>
        <taxon>Pseudomonadota</taxon>
        <taxon>Betaproteobacteria</taxon>
        <taxon>Burkholderiales</taxon>
        <taxon>Comamonadaceae</taxon>
        <taxon>Comamonas</taxon>
    </lineage>
</organism>
<sequence length="322" mass="34401">MPAFWLRRTLLVVACASTAWLAACGSSVEKAFQPQRLIAFGDSMAYLGDAGGNGRYTVNDGSVNNWTLQVAQRYNRPLASSAAGGLSYARGNARISAKPDAAGNPATATVAEQVDQFFATQSVQPDDMVMLSAGTADLIVGMRAVLDGSQSQAQYLAQAGQAGADLATQVQRLYDAGMHVVVAGVYRLGRTPWARTLNQEALLTSASDEFNKQLLLKIEPLGERVRYIEMAGYVNPIDDTYHRPWNYIGFANSTSPVCTSVDPGAGIGTGANQVNSALCTSATVVPGADVNTYEFADQVYVSPASQRQLGEHAYNDVLRETW</sequence>
<keyword evidence="1" id="KW-0732">Signal</keyword>
<reference evidence="2 3" key="1">
    <citation type="submission" date="2019-07" db="EMBL/GenBank/DDBJ databases">
        <title>Complete genome sequence of Comamonas sp. NLF 7-7 isolated from livestock.</title>
        <authorList>
            <person name="Kim D.H."/>
            <person name="Kim J.G."/>
        </authorList>
    </citation>
    <scope>NUCLEOTIDE SEQUENCE [LARGE SCALE GENOMIC DNA]</scope>
    <source>
        <strain evidence="2 3">NLF 7-7</strain>
    </source>
</reference>
<accession>A0A5B8RVC5</accession>
<dbReference type="InterPro" id="IPR036514">
    <property type="entry name" value="SGNH_hydro_sf"/>
</dbReference>
<evidence type="ECO:0000313" key="3">
    <source>
        <dbReference type="Proteomes" id="UP000321199"/>
    </source>
</evidence>
<dbReference type="KEGG" id="cof:FOZ74_06595"/>
<dbReference type="AlphaFoldDB" id="A0A5B8RVC5"/>
<proteinExistence type="predicted"/>
<gene>
    <name evidence="2" type="ORF">FOZ74_06595</name>
</gene>
<dbReference type="Proteomes" id="UP000321199">
    <property type="component" value="Chromosome"/>
</dbReference>
<feature type="chain" id="PRO_5022858776" evidence="1">
    <location>
        <begin position="23"/>
        <end position="322"/>
    </location>
</feature>
<keyword evidence="3" id="KW-1185">Reference proteome</keyword>
<evidence type="ECO:0000313" key="2">
    <source>
        <dbReference type="EMBL" id="QEA12718.1"/>
    </source>
</evidence>
<evidence type="ECO:0000256" key="1">
    <source>
        <dbReference type="SAM" id="SignalP"/>
    </source>
</evidence>
<name>A0A5B8RVC5_9BURK</name>
<protein>
    <submittedName>
        <fullName evidence="2">GDSL family lipase</fullName>
    </submittedName>
</protein>
<dbReference type="Pfam" id="PF00657">
    <property type="entry name" value="Lipase_GDSL"/>
    <property type="match status" value="1"/>
</dbReference>
<dbReference type="Gene3D" id="3.40.50.1110">
    <property type="entry name" value="SGNH hydrolase"/>
    <property type="match status" value="1"/>
</dbReference>
<feature type="signal peptide" evidence="1">
    <location>
        <begin position="1"/>
        <end position="22"/>
    </location>
</feature>
<dbReference type="SUPFAM" id="SSF52266">
    <property type="entry name" value="SGNH hydrolase"/>
    <property type="match status" value="1"/>
</dbReference>
<dbReference type="InterPro" id="IPR001087">
    <property type="entry name" value="GDSL"/>
</dbReference>
<dbReference type="OrthoDB" id="9148933at2"/>